<keyword evidence="3" id="KW-1185">Reference proteome</keyword>
<accession>A0ABD5MEQ3</accession>
<dbReference type="Proteomes" id="UP001570511">
    <property type="component" value="Unassembled WGS sequence"/>
</dbReference>
<keyword evidence="1" id="KW-0472">Membrane</keyword>
<feature type="transmembrane region" description="Helical" evidence="1">
    <location>
        <begin position="46"/>
        <end position="65"/>
    </location>
</feature>
<evidence type="ECO:0000313" key="2">
    <source>
        <dbReference type="EMBL" id="MFA1609811.1"/>
    </source>
</evidence>
<evidence type="ECO:0000313" key="3">
    <source>
        <dbReference type="Proteomes" id="UP001570511"/>
    </source>
</evidence>
<gene>
    <name evidence="2" type="ORF">OS889_02150</name>
</gene>
<dbReference type="RefSeq" id="WP_372386862.1">
    <property type="nucleotide sequence ID" value="NZ_JBGNYA010000001.1"/>
</dbReference>
<keyword evidence="1" id="KW-0812">Transmembrane</keyword>
<sequence>MLARNREGEPVDPVPFVVVAGSAWLLCLSFGPLYLDAFAVPWPRGLAVSAAAALVATVWAHRRFVWTVDPAVRREIPADLRFRRLCYGMIVFGVVFLLLTVAAFASAG</sequence>
<feature type="transmembrane region" description="Helical" evidence="1">
    <location>
        <begin position="85"/>
        <end position="105"/>
    </location>
</feature>
<name>A0ABD5MEQ3_9EURY</name>
<organism evidence="2 3">
    <name type="scientific">Halobellus rubicundus</name>
    <dbReference type="NCBI Taxonomy" id="2996466"/>
    <lineage>
        <taxon>Archaea</taxon>
        <taxon>Methanobacteriati</taxon>
        <taxon>Methanobacteriota</taxon>
        <taxon>Stenosarchaea group</taxon>
        <taxon>Halobacteria</taxon>
        <taxon>Halobacteriales</taxon>
        <taxon>Haloferacaceae</taxon>
        <taxon>Halobellus</taxon>
    </lineage>
</organism>
<reference evidence="2 3" key="1">
    <citation type="submission" date="2024-08" db="EMBL/GenBank/DDBJ databases">
        <title>Halobellus sp. MBLA0158 whole genome sequence.</title>
        <authorList>
            <person name="Hwang C.Y."/>
            <person name="Cho E.-S."/>
            <person name="Seo M.-J."/>
        </authorList>
    </citation>
    <scope>NUCLEOTIDE SEQUENCE [LARGE SCALE GENOMIC DNA]</scope>
    <source>
        <strain evidence="2 3">MBLA0158</strain>
    </source>
</reference>
<proteinExistence type="predicted"/>
<evidence type="ECO:0000256" key="1">
    <source>
        <dbReference type="SAM" id="Phobius"/>
    </source>
</evidence>
<dbReference type="EMBL" id="JBGNYA010000001">
    <property type="protein sequence ID" value="MFA1609811.1"/>
    <property type="molecule type" value="Genomic_DNA"/>
</dbReference>
<dbReference type="AlphaFoldDB" id="A0ABD5MEQ3"/>
<keyword evidence="1" id="KW-1133">Transmembrane helix</keyword>
<feature type="transmembrane region" description="Helical" evidence="1">
    <location>
        <begin position="12"/>
        <end position="34"/>
    </location>
</feature>
<protein>
    <submittedName>
        <fullName evidence="2">Uncharacterized protein</fullName>
    </submittedName>
</protein>
<comment type="caution">
    <text evidence="2">The sequence shown here is derived from an EMBL/GenBank/DDBJ whole genome shotgun (WGS) entry which is preliminary data.</text>
</comment>